<dbReference type="Proteomes" id="UP000002301">
    <property type="component" value="Chromosome 1"/>
</dbReference>
<keyword evidence="2" id="KW-1185">Reference proteome</keyword>
<evidence type="ECO:0000313" key="1">
    <source>
        <dbReference type="EMBL" id="ABS13605.1"/>
    </source>
</evidence>
<organism evidence="1 2">
    <name type="scientific">Brucella anthropi (strain ATCC 49188 / DSM 6882 / CCUG 24695 / JCM 21032 / LMG 3331 / NBRC 15819 / NCTC 12168 / Alc 37)</name>
    <name type="common">Ochrobactrum anthropi</name>
    <dbReference type="NCBI Taxonomy" id="439375"/>
    <lineage>
        <taxon>Bacteria</taxon>
        <taxon>Pseudomonadati</taxon>
        <taxon>Pseudomonadota</taxon>
        <taxon>Alphaproteobacteria</taxon>
        <taxon>Hyphomicrobiales</taxon>
        <taxon>Brucellaceae</taxon>
        <taxon>Brucella/Ochrobactrum group</taxon>
        <taxon>Brucella</taxon>
    </lineage>
</organism>
<protein>
    <submittedName>
        <fullName evidence="1">Uncharacterized protein</fullName>
    </submittedName>
</protein>
<reference evidence="1 2" key="1">
    <citation type="journal article" date="2011" name="J. Bacteriol.">
        <title>Genome of Ochrobactrum anthropi ATCC 49188 T, a versatile opportunistic pathogen and symbiont of several eukaryotic hosts.</title>
        <authorList>
            <person name="Chain P.S."/>
            <person name="Lang D.M."/>
            <person name="Comerci D.J."/>
            <person name="Malfatti S.A."/>
            <person name="Vergez L.M."/>
            <person name="Shin M."/>
            <person name="Ugalde R.A."/>
            <person name="Garcia E."/>
            <person name="Tolmasky M.E."/>
        </authorList>
    </citation>
    <scope>NUCLEOTIDE SEQUENCE [LARGE SCALE GENOMIC DNA]</scope>
    <source>
        <strain evidence="2">ATCC 49188 / DSM 6882 / CCUG 24695 / JCM 21032 / LMG 3331 / NBRC 15819 / NCTC 12168 / Alc 37</strain>
    </source>
</reference>
<dbReference type="KEGG" id="oan:Oant_0883"/>
<dbReference type="PATRIC" id="fig|439375.7.peg.929"/>
<dbReference type="AlphaFoldDB" id="A6WXA1"/>
<name>A6WXA1_BRUA4</name>
<dbReference type="HOGENOM" id="CLU_1804232_0_0_5"/>
<sequence length="143" mass="16520">MPRDKEGSIRKVFMLPADLVDRITTFQREMGLPSEVEAVRRLLEDALRHRDGWWEITERFRQKLAEVRTLADATREVLVGHPSISSILLDRRKLTFSMMTGETIEAHPNGKIEVRDPSGKTLVEAMSFKFDNEGHIQNLEMPF</sequence>
<accession>A6WXA1</accession>
<dbReference type="eggNOG" id="ENOG502ZDPF">
    <property type="taxonomic scope" value="Bacteria"/>
</dbReference>
<evidence type="ECO:0000313" key="2">
    <source>
        <dbReference type="Proteomes" id="UP000002301"/>
    </source>
</evidence>
<proteinExistence type="predicted"/>
<dbReference type="RefSeq" id="WP_012091095.1">
    <property type="nucleotide sequence ID" value="NC_009667.1"/>
</dbReference>
<dbReference type="EMBL" id="CP000758">
    <property type="protein sequence ID" value="ABS13605.1"/>
    <property type="molecule type" value="Genomic_DNA"/>
</dbReference>
<gene>
    <name evidence="1" type="ordered locus">Oant_0883</name>
</gene>